<name>A0A0G4HFR4_9ALVE</name>
<proteinExistence type="predicted"/>
<reference evidence="2" key="1">
    <citation type="submission" date="2014-11" db="EMBL/GenBank/DDBJ databases">
        <authorList>
            <person name="Otto D Thomas"/>
            <person name="Naeem Raeece"/>
        </authorList>
    </citation>
    <scope>NUCLEOTIDE SEQUENCE</scope>
</reference>
<evidence type="ECO:0000256" key="1">
    <source>
        <dbReference type="SAM" id="SignalP"/>
    </source>
</evidence>
<dbReference type="InterPro" id="IPR006540">
    <property type="entry name" value="Lactococcin_972"/>
</dbReference>
<protein>
    <submittedName>
        <fullName evidence="2">Uncharacterized protein</fullName>
    </submittedName>
</protein>
<feature type="signal peptide" evidence="1">
    <location>
        <begin position="1"/>
        <end position="25"/>
    </location>
</feature>
<dbReference type="Pfam" id="PF09683">
    <property type="entry name" value="Lactococcin_972"/>
    <property type="match status" value="1"/>
</dbReference>
<dbReference type="VEuPathDB" id="CryptoDB:Cvel_27163"/>
<accession>A0A0G4HFR4</accession>
<dbReference type="EMBL" id="CDMZ01002572">
    <property type="protein sequence ID" value="CEM42949.1"/>
    <property type="molecule type" value="Genomic_DNA"/>
</dbReference>
<organism evidence="2">
    <name type="scientific">Chromera velia CCMP2878</name>
    <dbReference type="NCBI Taxonomy" id="1169474"/>
    <lineage>
        <taxon>Eukaryota</taxon>
        <taxon>Sar</taxon>
        <taxon>Alveolata</taxon>
        <taxon>Colpodellida</taxon>
        <taxon>Chromeraceae</taxon>
        <taxon>Chromera</taxon>
    </lineage>
</organism>
<gene>
    <name evidence="2" type="ORF">Cvel_27163</name>
</gene>
<feature type="chain" id="PRO_5005191346" evidence="1">
    <location>
        <begin position="26"/>
        <end position="168"/>
    </location>
</feature>
<dbReference type="AlphaFoldDB" id="A0A0G4HFR4"/>
<dbReference type="Gene3D" id="2.60.40.2850">
    <property type="match status" value="1"/>
</dbReference>
<keyword evidence="1" id="KW-0732">Signal</keyword>
<evidence type="ECO:0000313" key="2">
    <source>
        <dbReference type="EMBL" id="CEM42949.1"/>
    </source>
</evidence>
<sequence>MISRRTFAFFCFLCLLTALVGETAAGDATSSSVSEGGEAVTVQRQRNLQAGTIIKGIAIPAAEKLAEKLADGAWDWLKDNANADLFQLSQPHPGAVWISVLDGQWGTWKGQLMSAYYHPEKGHSATSVGRLGKKKSVEAAGVWAVSLQPRAMFGNKAFYDTEDTQALA</sequence>